<reference evidence="2" key="1">
    <citation type="submission" date="2022-12" db="EMBL/GenBank/DDBJ databases">
        <authorList>
            <person name="Alioto T."/>
            <person name="Alioto T."/>
            <person name="Gomez Garrido J."/>
        </authorList>
    </citation>
    <scope>NUCLEOTIDE SEQUENCE</scope>
</reference>
<evidence type="ECO:0000256" key="1">
    <source>
        <dbReference type="SAM" id="MobiDB-lite"/>
    </source>
</evidence>
<proteinExistence type="predicted"/>
<organism evidence="2 3">
    <name type="scientific">Podarcis lilfordi</name>
    <name type="common">Lilford's wall lizard</name>
    <dbReference type="NCBI Taxonomy" id="74358"/>
    <lineage>
        <taxon>Eukaryota</taxon>
        <taxon>Metazoa</taxon>
        <taxon>Chordata</taxon>
        <taxon>Craniata</taxon>
        <taxon>Vertebrata</taxon>
        <taxon>Euteleostomi</taxon>
        <taxon>Lepidosauria</taxon>
        <taxon>Squamata</taxon>
        <taxon>Bifurcata</taxon>
        <taxon>Unidentata</taxon>
        <taxon>Episquamata</taxon>
        <taxon>Laterata</taxon>
        <taxon>Lacertibaenia</taxon>
        <taxon>Lacertidae</taxon>
        <taxon>Podarcis</taxon>
    </lineage>
</organism>
<keyword evidence="3" id="KW-1185">Reference proteome</keyword>
<feature type="compositionally biased region" description="Basic and acidic residues" evidence="1">
    <location>
        <begin position="301"/>
        <end position="310"/>
    </location>
</feature>
<dbReference type="AlphaFoldDB" id="A0AA35PC79"/>
<protein>
    <submittedName>
        <fullName evidence="2">Uncharacterized protein</fullName>
    </submittedName>
</protein>
<sequence>MGRAFAITIGVLGSLVGGRAGLTLSTLLSSPINCFLLHALERDVLIPPILLSTGHGRGGTCSVQRKSLIRLFPPRGRKLLWLHYPLTGTPQCFIAGGEKGRGLVEETEHRKLPSCSQTMSLSRLELSALTGSCCPVFQAAEWGVCVSHLTLPGDEPGTFYTQNACSAVRPFPHTGAAGRDGKAFVLPWLGHKGCCSKEAARPICLLCSQGACRRLLIELWENLAKTRLVLATDDGAPPHSAPAMVREAFDLSPFHSPPPFPTPLEGEDGQSPSPLTSGLCCFPRPSRSLARLRSGVAAQRKQSDSKDDPV</sequence>
<name>A0AA35PC79_9SAUR</name>
<feature type="region of interest" description="Disordered" evidence="1">
    <location>
        <begin position="255"/>
        <end position="282"/>
    </location>
</feature>
<gene>
    <name evidence="2" type="ORF">PODLI_1B012290</name>
</gene>
<dbReference type="Proteomes" id="UP001178461">
    <property type="component" value="Chromosome 9"/>
</dbReference>
<evidence type="ECO:0000313" key="3">
    <source>
        <dbReference type="Proteomes" id="UP001178461"/>
    </source>
</evidence>
<feature type="region of interest" description="Disordered" evidence="1">
    <location>
        <begin position="291"/>
        <end position="310"/>
    </location>
</feature>
<accession>A0AA35PC79</accession>
<dbReference type="EMBL" id="OX395134">
    <property type="protein sequence ID" value="CAI5783611.1"/>
    <property type="molecule type" value="Genomic_DNA"/>
</dbReference>
<evidence type="ECO:0000313" key="2">
    <source>
        <dbReference type="EMBL" id="CAI5783611.1"/>
    </source>
</evidence>